<sequence length="70" mass="8084">MRENHYYHNCAEGMAQAFKEEGQGHRRKRFIRMMNKGIEGLSKKRGAGHTAPFFVCVKVQWHAVEVLPAI</sequence>
<proteinExistence type="predicted"/>
<keyword evidence="2" id="KW-1185">Reference proteome</keyword>
<reference evidence="1 2" key="1">
    <citation type="submission" date="2014-07" db="EMBL/GenBank/DDBJ databases">
        <title>Draft Genome Sequences of Environmental Pseudomonas syringae strains.</title>
        <authorList>
            <person name="Baltrus D.A."/>
            <person name="Berge O."/>
            <person name="Morris C."/>
        </authorList>
    </citation>
    <scope>NUCLEOTIDE SEQUENCE [LARGE SCALE GENOMIC DNA]</scope>
    <source>
        <strain evidence="1 2">GAW0119</strain>
    </source>
</reference>
<accession>A0A085VC05</accession>
<name>A0A085VC05_PSESX</name>
<gene>
    <name evidence="1" type="ORF">IV01_21090</name>
</gene>
<dbReference type="EMBL" id="JPQU01000067">
    <property type="protein sequence ID" value="KFE52968.1"/>
    <property type="molecule type" value="Genomic_DNA"/>
</dbReference>
<dbReference type="AlphaFoldDB" id="A0A085VC05"/>
<comment type="caution">
    <text evidence="1">The sequence shown here is derived from an EMBL/GenBank/DDBJ whole genome shotgun (WGS) entry which is preliminary data.</text>
</comment>
<evidence type="ECO:0000313" key="1">
    <source>
        <dbReference type="EMBL" id="KFE52968.1"/>
    </source>
</evidence>
<protein>
    <submittedName>
        <fullName evidence="1">Uncharacterized protein</fullName>
    </submittedName>
</protein>
<dbReference type="PATRIC" id="fig|317.175.peg.4402"/>
<evidence type="ECO:0000313" key="2">
    <source>
        <dbReference type="Proteomes" id="UP000028631"/>
    </source>
</evidence>
<dbReference type="Proteomes" id="UP000028631">
    <property type="component" value="Unassembled WGS sequence"/>
</dbReference>
<organism evidence="1 2">
    <name type="scientific">Pseudomonas syringae</name>
    <dbReference type="NCBI Taxonomy" id="317"/>
    <lineage>
        <taxon>Bacteria</taxon>
        <taxon>Pseudomonadati</taxon>
        <taxon>Pseudomonadota</taxon>
        <taxon>Gammaproteobacteria</taxon>
        <taxon>Pseudomonadales</taxon>
        <taxon>Pseudomonadaceae</taxon>
        <taxon>Pseudomonas</taxon>
    </lineage>
</organism>